<keyword evidence="3" id="KW-1185">Reference proteome</keyword>
<dbReference type="STRING" id="1192868.GCA_000304395_01190"/>
<dbReference type="Proteomes" id="UP000245396">
    <property type="component" value="Unassembled WGS sequence"/>
</dbReference>
<dbReference type="RefSeq" id="WP_170125172.1">
    <property type="nucleotide sequence ID" value="NZ_QGGG01000013.1"/>
</dbReference>
<gene>
    <name evidence="2" type="ORF">C7441_11367</name>
</gene>
<evidence type="ECO:0000313" key="3">
    <source>
        <dbReference type="Proteomes" id="UP000245396"/>
    </source>
</evidence>
<evidence type="ECO:0000313" key="2">
    <source>
        <dbReference type="EMBL" id="PWJ80140.1"/>
    </source>
</evidence>
<proteinExistence type="predicted"/>
<keyword evidence="1" id="KW-0472">Membrane</keyword>
<protein>
    <submittedName>
        <fullName evidence="2">Uncharacterized protein</fullName>
    </submittedName>
</protein>
<comment type="caution">
    <text evidence="2">The sequence shown here is derived from an EMBL/GenBank/DDBJ whole genome shotgun (WGS) entry which is preliminary data.</text>
</comment>
<keyword evidence="1" id="KW-1133">Transmembrane helix</keyword>
<accession>A0A316C0Z9</accession>
<sequence>MNALAFGGCLAACSLVGLAIGAWIGRPVQGLLIGFAAGAAIASVLIALDDRAN</sequence>
<evidence type="ECO:0000256" key="1">
    <source>
        <dbReference type="SAM" id="Phobius"/>
    </source>
</evidence>
<dbReference type="EMBL" id="QGGG01000013">
    <property type="protein sequence ID" value="PWJ80140.1"/>
    <property type="molecule type" value="Genomic_DNA"/>
</dbReference>
<feature type="transmembrane region" description="Helical" evidence="1">
    <location>
        <begin position="31"/>
        <end position="48"/>
    </location>
</feature>
<reference evidence="2 3" key="1">
    <citation type="submission" date="2018-05" db="EMBL/GenBank/DDBJ databases">
        <title>Genomic Encyclopedia of Type Strains, Phase IV (KMG-IV): sequencing the most valuable type-strain genomes for metagenomic binning, comparative biology and taxonomic classification.</title>
        <authorList>
            <person name="Goeker M."/>
        </authorList>
    </citation>
    <scope>NUCLEOTIDE SEQUENCE [LARGE SCALE GENOMIC DNA]</scope>
    <source>
        <strain evidence="2 3">DSM 6986</strain>
    </source>
</reference>
<keyword evidence="1" id="KW-0812">Transmembrane</keyword>
<organism evidence="2 3">
    <name type="scientific">Pseudaminobacter salicylatoxidans</name>
    <dbReference type="NCBI Taxonomy" id="93369"/>
    <lineage>
        <taxon>Bacteria</taxon>
        <taxon>Pseudomonadati</taxon>
        <taxon>Pseudomonadota</taxon>
        <taxon>Alphaproteobacteria</taxon>
        <taxon>Hyphomicrobiales</taxon>
        <taxon>Phyllobacteriaceae</taxon>
        <taxon>Pseudaminobacter</taxon>
    </lineage>
</organism>
<name>A0A316C0Z9_PSESE</name>
<dbReference type="AlphaFoldDB" id="A0A316C0Z9"/>